<gene>
    <name evidence="2" type="ORF">PVAP13_7NG134451</name>
</gene>
<feature type="compositionally biased region" description="Low complexity" evidence="1">
    <location>
        <begin position="130"/>
        <end position="140"/>
    </location>
</feature>
<name>A0A8T0PVJ6_PANVG</name>
<dbReference type="EMBL" id="CM029050">
    <property type="protein sequence ID" value="KAG2565710.1"/>
    <property type="molecule type" value="Genomic_DNA"/>
</dbReference>
<evidence type="ECO:0000313" key="3">
    <source>
        <dbReference type="Proteomes" id="UP000823388"/>
    </source>
</evidence>
<sequence length="176" mass="19126">MKRLATELQQNSSNQQKRREVSYTDAPWALLPVRAGPLSCSPRPRARASLAPQPTRVGRRSSPRAASIAGPCTPPLPHPRDVCARPHAASSPLQARQPRLLPRRRRSSRARAAAPYAGRVAAPREPTPLLPVQAAPQLPARLDTASATASLGPRWPAHRQTREASHSPLAKQKPDM</sequence>
<accession>A0A8T0PVJ6</accession>
<feature type="compositionally biased region" description="Low complexity" evidence="1">
    <location>
        <begin position="110"/>
        <end position="124"/>
    </location>
</feature>
<proteinExistence type="predicted"/>
<dbReference type="Proteomes" id="UP000823388">
    <property type="component" value="Chromosome 7N"/>
</dbReference>
<evidence type="ECO:0000256" key="1">
    <source>
        <dbReference type="SAM" id="MobiDB-lite"/>
    </source>
</evidence>
<comment type="caution">
    <text evidence="2">The sequence shown here is derived from an EMBL/GenBank/DDBJ whole genome shotgun (WGS) entry which is preliminary data.</text>
</comment>
<keyword evidence="3" id="KW-1185">Reference proteome</keyword>
<protein>
    <submittedName>
        <fullName evidence="2">Uncharacterized protein</fullName>
    </submittedName>
</protein>
<organism evidence="2 3">
    <name type="scientific">Panicum virgatum</name>
    <name type="common">Blackwell switchgrass</name>
    <dbReference type="NCBI Taxonomy" id="38727"/>
    <lineage>
        <taxon>Eukaryota</taxon>
        <taxon>Viridiplantae</taxon>
        <taxon>Streptophyta</taxon>
        <taxon>Embryophyta</taxon>
        <taxon>Tracheophyta</taxon>
        <taxon>Spermatophyta</taxon>
        <taxon>Magnoliopsida</taxon>
        <taxon>Liliopsida</taxon>
        <taxon>Poales</taxon>
        <taxon>Poaceae</taxon>
        <taxon>PACMAD clade</taxon>
        <taxon>Panicoideae</taxon>
        <taxon>Panicodae</taxon>
        <taxon>Paniceae</taxon>
        <taxon>Panicinae</taxon>
        <taxon>Panicum</taxon>
        <taxon>Panicum sect. Hiantes</taxon>
    </lineage>
</organism>
<feature type="region of interest" description="Disordered" evidence="1">
    <location>
        <begin position="1"/>
        <end position="176"/>
    </location>
</feature>
<feature type="compositionally biased region" description="Low complexity" evidence="1">
    <location>
        <begin position="91"/>
        <end position="100"/>
    </location>
</feature>
<reference evidence="2" key="1">
    <citation type="submission" date="2020-05" db="EMBL/GenBank/DDBJ databases">
        <title>WGS assembly of Panicum virgatum.</title>
        <authorList>
            <person name="Lovell J.T."/>
            <person name="Jenkins J."/>
            <person name="Shu S."/>
            <person name="Juenger T.E."/>
            <person name="Schmutz J."/>
        </authorList>
    </citation>
    <scope>NUCLEOTIDE SEQUENCE</scope>
    <source>
        <strain evidence="2">AP13</strain>
    </source>
</reference>
<evidence type="ECO:0000313" key="2">
    <source>
        <dbReference type="EMBL" id="KAG2565710.1"/>
    </source>
</evidence>
<dbReference type="AlphaFoldDB" id="A0A8T0PVJ6"/>